<gene>
    <name evidence="1" type="ORF">HA49_05140</name>
</gene>
<dbReference type="Proteomes" id="UP000029577">
    <property type="component" value="Unassembled WGS sequence"/>
</dbReference>
<reference evidence="1" key="1">
    <citation type="submission" date="2014-12" db="EMBL/GenBank/DDBJ databases">
        <title>The draft genome of the Tatumella morbirosei type strain, LMG23360T isolated from pineapple rot.</title>
        <authorList>
            <person name="Smits T.H."/>
            <person name="Palmer M."/>
            <person name="Venter S.N."/>
            <person name="Duffy B."/>
            <person name="Steenkamp E.T."/>
            <person name="Chan W.Y."/>
            <person name="Coutinho T.A."/>
            <person name="Coetzee M.P."/>
            <person name="De Maayer P."/>
        </authorList>
    </citation>
    <scope>NUCLEOTIDE SEQUENCE [LARGE SCALE GENOMIC DNA]</scope>
    <source>
        <strain evidence="1">LMG 23360</strain>
    </source>
</reference>
<protein>
    <recommendedName>
        <fullName evidence="3">Acyl carrier protein</fullName>
    </recommendedName>
</protein>
<comment type="caution">
    <text evidence="1">The sequence shown here is derived from an EMBL/GenBank/DDBJ whole genome shotgun (WGS) entry which is preliminary data.</text>
</comment>
<dbReference type="eggNOG" id="ENOG5034172">
    <property type="taxonomic scope" value="Bacteria"/>
</dbReference>
<dbReference type="Pfam" id="PF07377">
    <property type="entry name" value="DUF1493"/>
    <property type="match status" value="1"/>
</dbReference>
<organism evidence="1 2">
    <name type="scientific">Tatumella morbirosei</name>
    <dbReference type="NCBI Taxonomy" id="642227"/>
    <lineage>
        <taxon>Bacteria</taxon>
        <taxon>Pseudomonadati</taxon>
        <taxon>Pseudomonadota</taxon>
        <taxon>Gammaproteobacteria</taxon>
        <taxon>Enterobacterales</taxon>
        <taxon>Erwiniaceae</taxon>
        <taxon>Tatumella</taxon>
    </lineage>
</organism>
<dbReference type="InterPro" id="IPR010862">
    <property type="entry name" value="DUF1493"/>
</dbReference>
<dbReference type="EMBL" id="JPKR02000004">
    <property type="protein sequence ID" value="KGD74708.1"/>
    <property type="molecule type" value="Genomic_DNA"/>
</dbReference>
<evidence type="ECO:0008006" key="3">
    <source>
        <dbReference type="Google" id="ProtNLM"/>
    </source>
</evidence>
<keyword evidence="2" id="KW-1185">Reference proteome</keyword>
<dbReference type="AlphaFoldDB" id="A0A095UJU7"/>
<accession>A0A095UJU7</accession>
<sequence length="107" mass="12461">MNNKTVTPDAVRDFILRELPLVTTLLFKNIEVGDDDILQEQYEADDIAEMAEKFFHDFNVEPEGFCTAAYFPWKTPSLFSRPPVKQDKKPLTIRMFTESARAGRWLF</sequence>
<evidence type="ECO:0000313" key="1">
    <source>
        <dbReference type="EMBL" id="KGD74708.1"/>
    </source>
</evidence>
<dbReference type="OrthoDB" id="6476622at2"/>
<evidence type="ECO:0000313" key="2">
    <source>
        <dbReference type="Proteomes" id="UP000029577"/>
    </source>
</evidence>
<name>A0A095UJU7_9GAMM</name>
<dbReference type="RefSeq" id="WP_038017490.1">
    <property type="nucleotide sequence ID" value="NZ_JPKR02000004.1"/>
</dbReference>
<proteinExistence type="predicted"/>